<dbReference type="InterPro" id="IPR054520">
    <property type="entry name" value="M_Eco57I_C"/>
</dbReference>
<accession>A0A1N6ZMN1</accession>
<evidence type="ECO:0000256" key="2">
    <source>
        <dbReference type="ARBA" id="ARBA00022679"/>
    </source>
</evidence>
<organism evidence="7 8">
    <name type="scientific">Haladaptatus litoreus</name>
    <dbReference type="NCBI Taxonomy" id="553468"/>
    <lineage>
        <taxon>Archaea</taxon>
        <taxon>Methanobacteriati</taxon>
        <taxon>Methanobacteriota</taxon>
        <taxon>Stenosarchaea group</taxon>
        <taxon>Halobacteria</taxon>
        <taxon>Halobacteriales</taxon>
        <taxon>Haladaptataceae</taxon>
        <taxon>Haladaptatus</taxon>
    </lineage>
</organism>
<proteinExistence type="predicted"/>
<gene>
    <name evidence="7" type="ORF">SAMN05421858_2088</name>
</gene>
<protein>
    <submittedName>
        <fullName evidence="7">N-6 DNA Methylase</fullName>
    </submittedName>
</protein>
<dbReference type="RefSeq" id="WP_076429994.1">
    <property type="nucleotide sequence ID" value="NZ_FTNO01000001.1"/>
</dbReference>
<evidence type="ECO:0000256" key="4">
    <source>
        <dbReference type="SAM" id="MobiDB-lite"/>
    </source>
</evidence>
<evidence type="ECO:0000256" key="3">
    <source>
        <dbReference type="ARBA" id="ARBA00022691"/>
    </source>
</evidence>
<dbReference type="PANTHER" id="PTHR33841:SF5">
    <property type="entry name" value="DNA METHYLASE (MODIFICATION METHYLASE) (METHYLTRANSFERASE)-RELATED"/>
    <property type="match status" value="1"/>
</dbReference>
<feature type="domain" description="Type II methyltransferase M.Eco57I C-terminal" evidence="6">
    <location>
        <begin position="634"/>
        <end position="875"/>
    </location>
</feature>
<evidence type="ECO:0000313" key="8">
    <source>
        <dbReference type="Proteomes" id="UP000186914"/>
    </source>
</evidence>
<keyword evidence="3" id="KW-0949">S-adenosyl-L-methionine</keyword>
<evidence type="ECO:0000313" key="7">
    <source>
        <dbReference type="EMBL" id="SIR27961.1"/>
    </source>
</evidence>
<dbReference type="OrthoDB" id="45790at2157"/>
<dbReference type="Gene3D" id="3.40.50.150">
    <property type="entry name" value="Vaccinia Virus protein VP39"/>
    <property type="match status" value="1"/>
</dbReference>
<keyword evidence="2" id="KW-0808">Transferase</keyword>
<dbReference type="Pfam" id="PF22837">
    <property type="entry name" value="M_Eco57I_C"/>
    <property type="match status" value="1"/>
</dbReference>
<dbReference type="Pfam" id="PF02384">
    <property type="entry name" value="N6_Mtase"/>
    <property type="match status" value="1"/>
</dbReference>
<dbReference type="EMBL" id="FTNO01000001">
    <property type="protein sequence ID" value="SIR27961.1"/>
    <property type="molecule type" value="Genomic_DNA"/>
</dbReference>
<evidence type="ECO:0000256" key="1">
    <source>
        <dbReference type="ARBA" id="ARBA00022603"/>
    </source>
</evidence>
<dbReference type="AlphaFoldDB" id="A0A1N6ZMN1"/>
<dbReference type="InterPro" id="IPR029063">
    <property type="entry name" value="SAM-dependent_MTases_sf"/>
</dbReference>
<evidence type="ECO:0000259" key="6">
    <source>
        <dbReference type="Pfam" id="PF22837"/>
    </source>
</evidence>
<feature type="region of interest" description="Disordered" evidence="4">
    <location>
        <begin position="719"/>
        <end position="740"/>
    </location>
</feature>
<evidence type="ECO:0000259" key="5">
    <source>
        <dbReference type="Pfam" id="PF02384"/>
    </source>
</evidence>
<dbReference type="PRINTS" id="PR00507">
    <property type="entry name" value="N12N6MTFRASE"/>
</dbReference>
<name>A0A1N6ZMN1_9EURY</name>
<dbReference type="PANTHER" id="PTHR33841">
    <property type="entry name" value="DNA METHYLTRANSFERASE YEEA-RELATED"/>
    <property type="match status" value="1"/>
</dbReference>
<keyword evidence="8" id="KW-1185">Reference proteome</keyword>
<sequence length="956" mass="107750">MPPKSSFHARLCSAIERHLSTHDADFETLGRNDATSILVPSTSRDGIPIEITDKTVDPHSADVRRQGERYARKKDASLFVTANEHDAFLFGRTESTTDGVESPTDETEFARRHYDLRTQTVEEFVGKLVADGVELQDGSEVSTTFDDIVVPRLRSFHTSIFPLYESLIREKFDDCDRFRELLVEWARKNDYPFEFPDLKGTFRIAAQQYAYLLLNRTVFAELGRAAEFGDDQPSDESVYPFDQQLSGYVQSVGGDGFAPLFEADSEFFAAIPNDDRTRERLSDFVSSIEEEPFSAIDTDAVGQLYQKLIPVEERKELGQFYTPDAIGRLLSRWAIRSPDDRFLDPASGSGAIAIEAYKRLDELGELSHREILRRITAVDINEFPLHLTALNLATRNVREPTTKRFAYHADFFDLEPGTGRPNTEANEEESTTGDAIGTFDATVANPPYVRQEFLYPNRDHFREHLRRFEPSPRNYYDGGKAIDGRSDLYCYFLTNVTRFLREGARLAWVVPTKWMATDYGPSLRRFLYDQYKVEAVVGFRNRLFEDALVDTVLLLMERTDDAAARENTQTKFVRLNERMDDDDVLALIDRTEDVPDGSYMTIRGGSAYRTITISQSYLANNSEAKLQQYITAPTLYTAVLEHENTVTLSDIATITRGKKTGANPIFVLDRETVHSHAIDDRFLRPAVKSVREVDGYEQTAPDAERWMLDMDEYVSAVASDAEATAESAGETRNDPADNVTSALQRDGYEGVLSYLRWAETHSARSNKSVKLNEPWFDMGRLDDNTAPIICPQAMDTHRFFARTDEKIVASNRFLLVRPTTVDSALLLGLLNSSLSKIVIESHGRVTGGGAINLSSSDLRTLHVVDPDSLTDEQKETVRNGFETLADGDERGRDDIDDVVASVLGFDLDVGEIREIARTLKLVRRKKGQEVAALIRSVDELESGIEVAFGDTRGRNE</sequence>
<feature type="domain" description="DNA methylase adenine-specific" evidence="5">
    <location>
        <begin position="298"/>
        <end position="580"/>
    </location>
</feature>
<dbReference type="CDD" id="cd02440">
    <property type="entry name" value="AdoMet_MTases"/>
    <property type="match status" value="1"/>
</dbReference>
<dbReference type="InterPro" id="IPR050953">
    <property type="entry name" value="N4_N6_ade-DNA_methylase"/>
</dbReference>
<keyword evidence="1 7" id="KW-0489">Methyltransferase</keyword>
<dbReference type="Proteomes" id="UP000186914">
    <property type="component" value="Unassembled WGS sequence"/>
</dbReference>
<dbReference type="GO" id="GO:0008170">
    <property type="term" value="F:N-methyltransferase activity"/>
    <property type="evidence" value="ECO:0007669"/>
    <property type="project" value="InterPro"/>
</dbReference>
<reference evidence="8" key="1">
    <citation type="submission" date="2017-01" db="EMBL/GenBank/DDBJ databases">
        <authorList>
            <person name="Varghese N."/>
            <person name="Submissions S."/>
        </authorList>
    </citation>
    <scope>NUCLEOTIDE SEQUENCE [LARGE SCALE GENOMIC DNA]</scope>
    <source>
        <strain evidence="8">CGMCC 1.7737</strain>
    </source>
</reference>
<dbReference type="SUPFAM" id="SSF53335">
    <property type="entry name" value="S-adenosyl-L-methionine-dependent methyltransferases"/>
    <property type="match status" value="1"/>
</dbReference>
<dbReference type="GO" id="GO:0032259">
    <property type="term" value="P:methylation"/>
    <property type="evidence" value="ECO:0007669"/>
    <property type="project" value="UniProtKB-KW"/>
</dbReference>
<dbReference type="InterPro" id="IPR003356">
    <property type="entry name" value="DNA_methylase_A-5"/>
</dbReference>
<dbReference type="GO" id="GO:0003677">
    <property type="term" value="F:DNA binding"/>
    <property type="evidence" value="ECO:0007669"/>
    <property type="project" value="InterPro"/>
</dbReference>